<accession>A0ABX6EZD2</accession>
<name>A0ABX6EZD2_KLUMA</name>
<dbReference type="Pfam" id="PF17234">
    <property type="entry name" value="MPM1"/>
    <property type="match status" value="1"/>
</dbReference>
<gene>
    <name evidence="2" type="primary">MPM1</name>
    <name evidence="2" type="ORF">FIM1_3175</name>
</gene>
<evidence type="ECO:0000313" key="3">
    <source>
        <dbReference type="Proteomes" id="UP000422736"/>
    </source>
</evidence>
<evidence type="ECO:0000313" key="2">
    <source>
        <dbReference type="EMBL" id="QGN16462.1"/>
    </source>
</evidence>
<protein>
    <submittedName>
        <fullName evidence="2">Mitochondrial peculiar membrane protein 1</fullName>
    </submittedName>
</protein>
<reference evidence="2 3" key="1">
    <citation type="submission" date="2016-03" db="EMBL/GenBank/DDBJ databases">
        <title>How can Kluyveromyces marxianus grow so fast - potential evolutionary course in Saccharomyces Complex revealed by comparative genomics.</title>
        <authorList>
            <person name="Mo W."/>
            <person name="Lu W."/>
            <person name="Yang X."/>
            <person name="Qi J."/>
            <person name="Lv H."/>
        </authorList>
    </citation>
    <scope>NUCLEOTIDE SEQUENCE [LARGE SCALE GENOMIC DNA]</scope>
    <source>
        <strain evidence="2 3">FIM1</strain>
    </source>
</reference>
<organism evidence="2 3">
    <name type="scientific">Kluyveromyces marxianus</name>
    <name type="common">Yeast</name>
    <name type="synonym">Candida kefyr</name>
    <dbReference type="NCBI Taxonomy" id="4911"/>
    <lineage>
        <taxon>Eukaryota</taxon>
        <taxon>Fungi</taxon>
        <taxon>Dikarya</taxon>
        <taxon>Ascomycota</taxon>
        <taxon>Saccharomycotina</taxon>
        <taxon>Saccharomycetes</taxon>
        <taxon>Saccharomycetales</taxon>
        <taxon>Saccharomycetaceae</taxon>
        <taxon>Kluyveromyces</taxon>
    </lineage>
</organism>
<proteinExistence type="predicted"/>
<sequence length="234" mass="26348">MGLYRNSDDKDFNDGNQSDSVAFPGEVWEGLVSNGVVHDVLQGLGLPGGWAFNIDKLVDDVNTGISGRTRMPTVEQFSKCNELNGLSVWDTRGLWRCLFPKSVVKDNGLSREAVESDTEHKKGLFFPDYNGYLSWKSHMVKLAMEKRKRERDLYALSTPEDVMLNQVDSLGKKVVGTSSYSTYKATPEGKERIKEEKTFYEDGSVLVKTDKKIYPHEGQPRNESSEKLLKPGEN</sequence>
<keyword evidence="3" id="KW-1185">Reference proteome</keyword>
<dbReference type="Proteomes" id="UP000422736">
    <property type="component" value="Chromosome 5"/>
</dbReference>
<dbReference type="EMBL" id="CP015058">
    <property type="protein sequence ID" value="QGN16462.1"/>
    <property type="molecule type" value="Genomic_DNA"/>
</dbReference>
<evidence type="ECO:0000256" key="1">
    <source>
        <dbReference type="SAM" id="MobiDB-lite"/>
    </source>
</evidence>
<feature type="region of interest" description="Disordered" evidence="1">
    <location>
        <begin position="210"/>
        <end position="234"/>
    </location>
</feature>
<dbReference type="InterPro" id="IPR035187">
    <property type="entry name" value="Mpm1"/>
</dbReference>